<reference evidence="1 2" key="1">
    <citation type="journal article" date="2018" name="PLoS Genet.">
        <title>Population sequencing reveals clonal diversity and ancestral inbreeding in the grapevine cultivar Chardonnay.</title>
        <authorList>
            <person name="Roach M.J."/>
            <person name="Johnson D.L."/>
            <person name="Bohlmann J."/>
            <person name="van Vuuren H.J."/>
            <person name="Jones S.J."/>
            <person name="Pretorius I.S."/>
            <person name="Schmidt S.A."/>
            <person name="Borneman A.R."/>
        </authorList>
    </citation>
    <scope>NUCLEOTIDE SEQUENCE [LARGE SCALE GENOMIC DNA]</scope>
    <source>
        <strain evidence="2">cv. Chardonnay</strain>
        <tissue evidence="1">Leaf</tissue>
    </source>
</reference>
<dbReference type="Proteomes" id="UP000288805">
    <property type="component" value="Unassembled WGS sequence"/>
</dbReference>
<comment type="caution">
    <text evidence="1">The sequence shown here is derived from an EMBL/GenBank/DDBJ whole genome shotgun (WGS) entry which is preliminary data.</text>
</comment>
<proteinExistence type="predicted"/>
<name>A0A438CLX2_VITVI</name>
<sequence>MFGLRQQEGGVGVLALLSFNDWEMEEMEGLLLHLCGQKLILEEEDRVQCMETKDGIFSTKSLYKALEPGSSVFFPMKNIRKSCVQPKCLGCSCLRLGKPYWVGIASLWEKSAKQFQERVLFAFFGQFGKLGIESPLKMRCCPSKG</sequence>
<evidence type="ECO:0000313" key="2">
    <source>
        <dbReference type="Proteomes" id="UP000288805"/>
    </source>
</evidence>
<accession>A0A438CLX2</accession>
<dbReference type="AlphaFoldDB" id="A0A438CLX2"/>
<protein>
    <submittedName>
        <fullName evidence="1">Uncharacterized protein</fullName>
    </submittedName>
</protein>
<gene>
    <name evidence="1" type="ORF">CK203_087021</name>
</gene>
<dbReference type="EMBL" id="QGNW01002178">
    <property type="protein sequence ID" value="RVW24201.1"/>
    <property type="molecule type" value="Genomic_DNA"/>
</dbReference>
<evidence type="ECO:0000313" key="1">
    <source>
        <dbReference type="EMBL" id="RVW24201.1"/>
    </source>
</evidence>
<organism evidence="1 2">
    <name type="scientific">Vitis vinifera</name>
    <name type="common">Grape</name>
    <dbReference type="NCBI Taxonomy" id="29760"/>
    <lineage>
        <taxon>Eukaryota</taxon>
        <taxon>Viridiplantae</taxon>
        <taxon>Streptophyta</taxon>
        <taxon>Embryophyta</taxon>
        <taxon>Tracheophyta</taxon>
        <taxon>Spermatophyta</taxon>
        <taxon>Magnoliopsida</taxon>
        <taxon>eudicotyledons</taxon>
        <taxon>Gunneridae</taxon>
        <taxon>Pentapetalae</taxon>
        <taxon>rosids</taxon>
        <taxon>Vitales</taxon>
        <taxon>Vitaceae</taxon>
        <taxon>Viteae</taxon>
        <taxon>Vitis</taxon>
    </lineage>
</organism>